<reference evidence="1 2" key="1">
    <citation type="submission" date="2021-06" db="EMBL/GenBank/DDBJ databases">
        <title>Caerostris extrusa draft genome.</title>
        <authorList>
            <person name="Kono N."/>
            <person name="Arakawa K."/>
        </authorList>
    </citation>
    <scope>NUCLEOTIDE SEQUENCE [LARGE SCALE GENOMIC DNA]</scope>
</reference>
<dbReference type="AlphaFoldDB" id="A0AAV4VVM5"/>
<name>A0AAV4VVM5_CAEEX</name>
<proteinExistence type="predicted"/>
<accession>A0AAV4VVM5</accession>
<dbReference type="EMBL" id="BPLR01015070">
    <property type="protein sequence ID" value="GIY73350.1"/>
    <property type="molecule type" value="Genomic_DNA"/>
</dbReference>
<sequence>MKSALLLIRKRPQFASKFAHAEMFVVSHVWSVGEIVVVWLWEQLRLQVKILNGSWTESFHTFAQNET</sequence>
<evidence type="ECO:0000313" key="1">
    <source>
        <dbReference type="EMBL" id="GIY73350.1"/>
    </source>
</evidence>
<organism evidence="1 2">
    <name type="scientific">Caerostris extrusa</name>
    <name type="common">Bark spider</name>
    <name type="synonym">Caerostris bankana</name>
    <dbReference type="NCBI Taxonomy" id="172846"/>
    <lineage>
        <taxon>Eukaryota</taxon>
        <taxon>Metazoa</taxon>
        <taxon>Ecdysozoa</taxon>
        <taxon>Arthropoda</taxon>
        <taxon>Chelicerata</taxon>
        <taxon>Arachnida</taxon>
        <taxon>Araneae</taxon>
        <taxon>Araneomorphae</taxon>
        <taxon>Entelegynae</taxon>
        <taxon>Araneoidea</taxon>
        <taxon>Araneidae</taxon>
        <taxon>Caerostris</taxon>
    </lineage>
</organism>
<protein>
    <submittedName>
        <fullName evidence="1">Uncharacterized protein</fullName>
    </submittedName>
</protein>
<comment type="caution">
    <text evidence="1">The sequence shown here is derived from an EMBL/GenBank/DDBJ whole genome shotgun (WGS) entry which is preliminary data.</text>
</comment>
<dbReference type="Proteomes" id="UP001054945">
    <property type="component" value="Unassembled WGS sequence"/>
</dbReference>
<keyword evidence="2" id="KW-1185">Reference proteome</keyword>
<gene>
    <name evidence="1" type="ORF">CEXT_258351</name>
</gene>
<evidence type="ECO:0000313" key="2">
    <source>
        <dbReference type="Proteomes" id="UP001054945"/>
    </source>
</evidence>